<evidence type="ECO:0000256" key="1">
    <source>
        <dbReference type="SAM" id="Phobius"/>
    </source>
</evidence>
<dbReference type="EMBL" id="CAMPGE010011330">
    <property type="protein sequence ID" value="CAI2370166.1"/>
    <property type="molecule type" value="Genomic_DNA"/>
</dbReference>
<keyword evidence="5" id="KW-1185">Reference proteome</keyword>
<keyword evidence="1" id="KW-0812">Transmembrane</keyword>
<feature type="transmembrane region" description="Helical" evidence="1">
    <location>
        <begin position="321"/>
        <end position="340"/>
    </location>
</feature>
<proteinExistence type="predicted"/>
<sequence>MKTWSNRIVAIIVLIGLALVPAEALKASKLFKYTSDQDYVFLTKFSVGEGHKAQFHFKAGFSKELAGDEVNKDYTLHYVIVTDDNWDEFLKEETSCRERLSLAKNAKYVMFKGDGYWSAPEIMTFMNNARTTVYFVAAINCNKVYHVTKPWLPKIWMEFKGFNGGEHFSQEDWGLLSMNYFMLLIFIIFLGYSVYGYFKEIKKEESWESPLGVLIIALILEFGHILFNVLHFSVYEFDGEGVPTFEVLSTICQTGSQTIIVTLLLLMAFGWTINYYTLPDKDTIIVISIMTLVMHILIAGLTSLDRDEHHKYHDYSGIQGFILVALRLILFAIFIFALNISRKEVKRSRKKFFNLFTFAGSFYVLGFPIVYFISFLCAAYVRNRVIIFTHFMFQTFSCVLLLYLNSNKIKTIIGK</sequence>
<keyword evidence="2" id="KW-0732">Signal</keyword>
<reference evidence="4" key="1">
    <citation type="submission" date="2023-07" db="EMBL/GenBank/DDBJ databases">
        <authorList>
            <consortium name="AG Swart"/>
            <person name="Singh M."/>
            <person name="Singh A."/>
            <person name="Seah K."/>
            <person name="Emmerich C."/>
        </authorList>
    </citation>
    <scope>NUCLEOTIDE SEQUENCE</scope>
    <source>
        <strain evidence="4">DP1</strain>
    </source>
</reference>
<keyword evidence="1" id="KW-0472">Membrane</keyword>
<feature type="domain" description="GPR180/TMEM145 transmembrane" evidence="3">
    <location>
        <begin position="183"/>
        <end position="401"/>
    </location>
</feature>
<feature type="chain" id="PRO_5042106281" description="GPR180/TMEM145 transmembrane domain-containing protein" evidence="2">
    <location>
        <begin position="25"/>
        <end position="415"/>
    </location>
</feature>
<dbReference type="PANTHER" id="PTHR23252">
    <property type="entry name" value="INTIMAL THICKNESS RECEPTOR-RELATED"/>
    <property type="match status" value="1"/>
</dbReference>
<evidence type="ECO:0000256" key="2">
    <source>
        <dbReference type="SAM" id="SignalP"/>
    </source>
</evidence>
<feature type="transmembrane region" description="Helical" evidence="1">
    <location>
        <begin position="352"/>
        <end position="373"/>
    </location>
</feature>
<accession>A0AAD1XFX1</accession>
<evidence type="ECO:0000259" key="3">
    <source>
        <dbReference type="Pfam" id="PF10192"/>
    </source>
</evidence>
<feature type="signal peptide" evidence="2">
    <location>
        <begin position="1"/>
        <end position="24"/>
    </location>
</feature>
<dbReference type="InterPro" id="IPR019336">
    <property type="entry name" value="GPR180/TMEM145_TM"/>
</dbReference>
<dbReference type="GO" id="GO:0019236">
    <property type="term" value="P:response to pheromone"/>
    <property type="evidence" value="ECO:0007669"/>
    <property type="project" value="InterPro"/>
</dbReference>
<protein>
    <recommendedName>
        <fullName evidence="3">GPR180/TMEM145 transmembrane domain-containing protein</fullName>
    </recommendedName>
</protein>
<comment type="caution">
    <text evidence="4">The sequence shown here is derived from an EMBL/GenBank/DDBJ whole genome shotgun (WGS) entry which is preliminary data.</text>
</comment>
<evidence type="ECO:0000313" key="4">
    <source>
        <dbReference type="EMBL" id="CAI2370166.1"/>
    </source>
</evidence>
<feature type="transmembrane region" description="Helical" evidence="1">
    <location>
        <begin position="283"/>
        <end position="301"/>
    </location>
</feature>
<dbReference type="Proteomes" id="UP001295684">
    <property type="component" value="Unassembled WGS sequence"/>
</dbReference>
<evidence type="ECO:0000313" key="5">
    <source>
        <dbReference type="Proteomes" id="UP001295684"/>
    </source>
</evidence>
<dbReference type="PANTHER" id="PTHR23252:SF24">
    <property type="entry name" value="TRANSMEMBRANE PROTEIN 145"/>
    <property type="match status" value="1"/>
</dbReference>
<feature type="transmembrane region" description="Helical" evidence="1">
    <location>
        <begin position="255"/>
        <end position="276"/>
    </location>
</feature>
<feature type="transmembrane region" description="Helical" evidence="1">
    <location>
        <begin position="210"/>
        <end position="235"/>
    </location>
</feature>
<dbReference type="AlphaFoldDB" id="A0AAD1XFX1"/>
<organism evidence="4 5">
    <name type="scientific">Euplotes crassus</name>
    <dbReference type="NCBI Taxonomy" id="5936"/>
    <lineage>
        <taxon>Eukaryota</taxon>
        <taxon>Sar</taxon>
        <taxon>Alveolata</taxon>
        <taxon>Ciliophora</taxon>
        <taxon>Intramacronucleata</taxon>
        <taxon>Spirotrichea</taxon>
        <taxon>Hypotrichia</taxon>
        <taxon>Euplotida</taxon>
        <taxon>Euplotidae</taxon>
        <taxon>Moneuplotes</taxon>
    </lineage>
</organism>
<dbReference type="InterPro" id="IPR047831">
    <property type="entry name" value="GPR180/TMEM145"/>
</dbReference>
<keyword evidence="1" id="KW-1133">Transmembrane helix</keyword>
<feature type="transmembrane region" description="Helical" evidence="1">
    <location>
        <begin position="178"/>
        <end position="198"/>
    </location>
</feature>
<feature type="transmembrane region" description="Helical" evidence="1">
    <location>
        <begin position="385"/>
        <end position="405"/>
    </location>
</feature>
<gene>
    <name evidence="4" type="ORF">ECRASSUSDP1_LOCUS11474</name>
</gene>
<dbReference type="GO" id="GO:0007186">
    <property type="term" value="P:G protein-coupled receptor signaling pathway"/>
    <property type="evidence" value="ECO:0007669"/>
    <property type="project" value="InterPro"/>
</dbReference>
<dbReference type="Pfam" id="PF10192">
    <property type="entry name" value="GPR180-TMEM145_TM"/>
    <property type="match status" value="1"/>
</dbReference>
<name>A0AAD1XFX1_EUPCR</name>